<evidence type="ECO:0000256" key="1">
    <source>
        <dbReference type="ARBA" id="ARBA00006484"/>
    </source>
</evidence>
<dbReference type="Gene3D" id="3.40.50.720">
    <property type="entry name" value="NAD(P)-binding Rossmann-like Domain"/>
    <property type="match status" value="1"/>
</dbReference>
<dbReference type="InterPro" id="IPR002347">
    <property type="entry name" value="SDR_fam"/>
</dbReference>
<organism evidence="4 5">
    <name type="scientific">Chlorobium limicola (strain DSM 245 / NBRC 103803 / 6330)</name>
    <dbReference type="NCBI Taxonomy" id="290315"/>
    <lineage>
        <taxon>Bacteria</taxon>
        <taxon>Pseudomonadati</taxon>
        <taxon>Chlorobiota</taxon>
        <taxon>Chlorobiia</taxon>
        <taxon>Chlorobiales</taxon>
        <taxon>Chlorobiaceae</taxon>
        <taxon>Chlorobium/Pelodictyon group</taxon>
        <taxon>Chlorobium</taxon>
    </lineage>
</organism>
<comment type="similarity">
    <text evidence="1 2">Belongs to the short-chain dehydrogenases/reductases (SDR) family.</text>
</comment>
<accession>B3EFN9</accession>
<dbReference type="AlphaFoldDB" id="B3EFN9"/>
<protein>
    <submittedName>
        <fullName evidence="4">Short-chain dehydrogenase/reductase SDR</fullName>
    </submittedName>
</protein>
<dbReference type="PRINTS" id="PR00081">
    <property type="entry name" value="GDHRDH"/>
</dbReference>
<evidence type="ECO:0000256" key="2">
    <source>
        <dbReference type="RuleBase" id="RU000363"/>
    </source>
</evidence>
<evidence type="ECO:0000256" key="3">
    <source>
        <dbReference type="SAM" id="MobiDB-lite"/>
    </source>
</evidence>
<feature type="compositionally biased region" description="Basic and acidic residues" evidence="3">
    <location>
        <begin position="10"/>
        <end position="20"/>
    </location>
</feature>
<evidence type="ECO:0000313" key="4">
    <source>
        <dbReference type="EMBL" id="ACD91001.1"/>
    </source>
</evidence>
<sequence>MAPRQSNKRPSAEGIDRSRQKGRLEGRVAVITGSTRGIGKAIARRFVDEGARVVITSSSPHNVDAAVAAFVPGTVYGYACDVSSPAEMERLVEASAARFGRIDCFINNAGISDPFGNITSSDPAQWGRVIDTNLKGTYNGCRAAIGYFLRENISGKIINMAGSGTDRGSNTPFITAYGSTKAAIARLTFAAAAEYRQSDLSIMLLHPGLVRTGMVSAENPTPELLRQLATFNTILDIFAQPPSVAAGLAVKMASSWSDRKTGIYLSALNEWTKKRLLLSYPFRKLTGRIERETY</sequence>
<dbReference type="SUPFAM" id="SSF51735">
    <property type="entry name" value="NAD(P)-binding Rossmann-fold domains"/>
    <property type="match status" value="1"/>
</dbReference>
<dbReference type="InterPro" id="IPR036291">
    <property type="entry name" value="NAD(P)-bd_dom_sf"/>
</dbReference>
<dbReference type="eggNOG" id="COG1028">
    <property type="taxonomic scope" value="Bacteria"/>
</dbReference>
<gene>
    <name evidence="4" type="ordered locus">Clim_1969</name>
</gene>
<dbReference type="STRING" id="290315.Clim_1969"/>
<evidence type="ECO:0000313" key="5">
    <source>
        <dbReference type="Proteomes" id="UP000008841"/>
    </source>
</evidence>
<dbReference type="KEGG" id="cli:Clim_1969"/>
<dbReference type="Proteomes" id="UP000008841">
    <property type="component" value="Chromosome"/>
</dbReference>
<dbReference type="GO" id="GO:0016616">
    <property type="term" value="F:oxidoreductase activity, acting on the CH-OH group of donors, NAD or NADP as acceptor"/>
    <property type="evidence" value="ECO:0007669"/>
    <property type="project" value="TreeGrafter"/>
</dbReference>
<dbReference type="HOGENOM" id="CLU_010194_2_10_10"/>
<feature type="region of interest" description="Disordered" evidence="3">
    <location>
        <begin position="1"/>
        <end position="20"/>
    </location>
</feature>
<dbReference type="FunFam" id="3.40.50.720:FF:000084">
    <property type="entry name" value="Short-chain dehydrogenase reductase"/>
    <property type="match status" value="1"/>
</dbReference>
<dbReference type="RefSeq" id="WP_012466870.1">
    <property type="nucleotide sequence ID" value="NC_010803.1"/>
</dbReference>
<proteinExistence type="inferred from homology"/>
<dbReference type="CDD" id="cd05233">
    <property type="entry name" value="SDR_c"/>
    <property type="match status" value="1"/>
</dbReference>
<reference evidence="4 5" key="1">
    <citation type="submission" date="2008-05" db="EMBL/GenBank/DDBJ databases">
        <title>Complete sequence of Chlorobium limicola DSM 245.</title>
        <authorList>
            <consortium name="US DOE Joint Genome Institute"/>
            <person name="Lucas S."/>
            <person name="Copeland A."/>
            <person name="Lapidus A."/>
            <person name="Glavina del Rio T."/>
            <person name="Dalin E."/>
            <person name="Tice H."/>
            <person name="Bruce D."/>
            <person name="Goodwin L."/>
            <person name="Pitluck S."/>
            <person name="Schmutz J."/>
            <person name="Larimer F."/>
            <person name="Land M."/>
            <person name="Hauser L."/>
            <person name="Kyrpides N."/>
            <person name="Ovchinnikova G."/>
            <person name="Zhao F."/>
            <person name="Li T."/>
            <person name="Liu Z."/>
            <person name="Overmann J."/>
            <person name="Bryant D.A."/>
            <person name="Richardson P."/>
        </authorList>
    </citation>
    <scope>NUCLEOTIDE SEQUENCE [LARGE SCALE GENOMIC DNA]</scope>
    <source>
        <strain evidence="5">DSM 245 / NBRC 103803 / 6330</strain>
    </source>
</reference>
<dbReference type="EMBL" id="CP001097">
    <property type="protein sequence ID" value="ACD91001.1"/>
    <property type="molecule type" value="Genomic_DNA"/>
</dbReference>
<dbReference type="PRINTS" id="PR00080">
    <property type="entry name" value="SDRFAMILY"/>
</dbReference>
<name>B3EFN9_CHLL2</name>
<dbReference type="PANTHER" id="PTHR42760">
    <property type="entry name" value="SHORT-CHAIN DEHYDROGENASES/REDUCTASES FAMILY MEMBER"/>
    <property type="match status" value="1"/>
</dbReference>
<dbReference type="OrthoDB" id="9803333at2"/>
<dbReference type="Pfam" id="PF00106">
    <property type="entry name" value="adh_short"/>
    <property type="match status" value="1"/>
</dbReference>